<dbReference type="Proteomes" id="UP001259492">
    <property type="component" value="Unassembled WGS sequence"/>
</dbReference>
<keyword evidence="1" id="KW-0812">Transmembrane</keyword>
<dbReference type="RefSeq" id="WP_311428142.1">
    <property type="nucleotide sequence ID" value="NZ_JAVRIA010000007.1"/>
</dbReference>
<keyword evidence="3" id="KW-1185">Reference proteome</keyword>
<reference evidence="2 3" key="1">
    <citation type="submission" date="2023-09" db="EMBL/GenBank/DDBJ databases">
        <authorList>
            <person name="Rey-Velasco X."/>
        </authorList>
    </citation>
    <scope>NUCLEOTIDE SEQUENCE [LARGE SCALE GENOMIC DNA]</scope>
    <source>
        <strain evidence="2 3">W332</strain>
    </source>
</reference>
<gene>
    <name evidence="2" type="ORF">RM697_12000</name>
</gene>
<feature type="transmembrane region" description="Helical" evidence="1">
    <location>
        <begin position="130"/>
        <end position="149"/>
    </location>
</feature>
<name>A0ABU2YNV9_9FLAO</name>
<feature type="transmembrane region" description="Helical" evidence="1">
    <location>
        <begin position="73"/>
        <end position="94"/>
    </location>
</feature>
<feature type="transmembrane region" description="Helical" evidence="1">
    <location>
        <begin position="41"/>
        <end position="61"/>
    </location>
</feature>
<evidence type="ECO:0008006" key="4">
    <source>
        <dbReference type="Google" id="ProtNLM"/>
    </source>
</evidence>
<feature type="transmembrane region" description="Helical" evidence="1">
    <location>
        <begin position="327"/>
        <end position="347"/>
    </location>
</feature>
<feature type="transmembrane region" description="Helical" evidence="1">
    <location>
        <begin position="246"/>
        <end position="265"/>
    </location>
</feature>
<feature type="transmembrane region" description="Helical" evidence="1">
    <location>
        <begin position="169"/>
        <end position="190"/>
    </location>
</feature>
<feature type="transmembrane region" description="Helical" evidence="1">
    <location>
        <begin position="359"/>
        <end position="379"/>
    </location>
</feature>
<protein>
    <recommendedName>
        <fullName evidence="4">O-antigen ligase family protein</fullName>
    </recommendedName>
</protein>
<keyword evidence="1" id="KW-1133">Transmembrane helix</keyword>
<accession>A0ABU2YNV9</accession>
<proteinExistence type="predicted"/>
<feature type="transmembrane region" description="Helical" evidence="1">
    <location>
        <begin position="199"/>
        <end position="217"/>
    </location>
</feature>
<comment type="caution">
    <text evidence="2">The sequence shown here is derived from an EMBL/GenBank/DDBJ whole genome shotgun (WGS) entry which is preliminary data.</text>
</comment>
<sequence>MILIPLFILCAIIFVRLKKGLFSAFLLIVASKSIFDAFWDIKFGPLSMLSIQGVLITALFFNLLFKRKFLPRIWLRTADIYIVALSLGVIWSLTVKPISFIEIIIVNVNIYMGFIIIPLLVNTKKQLKQLLIAMMVCGVFPIIISIYQLQTGIVFNERETIGLTRYVGFYHDAFPVRFYGLMTILSLLLYQTIFDLKGIFYKGLMIGLASGAFISIYAVFSKAAVVIMGSWIILLLIFSKSKLKQFFSLVVGISVIFIVFGDVVLSNIEQLFSKEVGYQTGEVADARYALAGRGYIWEDYWNFWANEQLLFFQWFGDGINRPVHNEFFRILLVNGILGLLLLILFLLKSVSNIFKVYKKIRVFSMMILTMYLVDCVGLVPGTYYYYNILIWGIFGLLILNPNLFSKYNLT</sequence>
<organism evidence="2 3">
    <name type="scientific">Microcosmobacter mediterraneus</name>
    <dbReference type="NCBI Taxonomy" id="3075607"/>
    <lineage>
        <taxon>Bacteria</taxon>
        <taxon>Pseudomonadati</taxon>
        <taxon>Bacteroidota</taxon>
        <taxon>Flavobacteriia</taxon>
        <taxon>Flavobacteriales</taxon>
        <taxon>Flavobacteriaceae</taxon>
        <taxon>Microcosmobacter</taxon>
    </lineage>
</organism>
<feature type="transmembrane region" description="Helical" evidence="1">
    <location>
        <begin position="100"/>
        <end position="121"/>
    </location>
</feature>
<evidence type="ECO:0000313" key="2">
    <source>
        <dbReference type="EMBL" id="MDT0559379.1"/>
    </source>
</evidence>
<keyword evidence="1" id="KW-0472">Membrane</keyword>
<dbReference type="EMBL" id="JAVRIA010000007">
    <property type="protein sequence ID" value="MDT0559379.1"/>
    <property type="molecule type" value="Genomic_DNA"/>
</dbReference>
<feature type="transmembrane region" description="Helical" evidence="1">
    <location>
        <begin position="385"/>
        <end position="404"/>
    </location>
</feature>
<feature type="transmembrane region" description="Helical" evidence="1">
    <location>
        <begin position="223"/>
        <end position="239"/>
    </location>
</feature>
<evidence type="ECO:0000313" key="3">
    <source>
        <dbReference type="Proteomes" id="UP001259492"/>
    </source>
</evidence>
<evidence type="ECO:0000256" key="1">
    <source>
        <dbReference type="SAM" id="Phobius"/>
    </source>
</evidence>